<dbReference type="EMBL" id="CP002859">
    <property type="protein sequence ID" value="AEI48467.1"/>
    <property type="molecule type" value="Genomic_DNA"/>
</dbReference>
<sequence>MLRSINSLNYIMNLNLRLLLLLVIVSVGAQAQTVYMKPHLGLRAGLNVSSSTYSPNFIYNLKRQSHPNLGVFYRIRTKKWAFQPEVQLSVRGGTFKGENEIVRNNFNFGSFVPVVGYIITEGLTFELAPEFSYAIGTPKSILPLRKNEFSMGTGLRFDFMDMAEDFSLNVRYIHGFTNMSTSKTESLSNRTLQVSVVYNLYKKK</sequence>
<proteinExistence type="predicted"/>
<reference evidence="1 2" key="2">
    <citation type="journal article" date="2012" name="Stand. Genomic Sci.">
        <title>Complete genome sequence of the aquatic bacterium Runella slithyformis type strain (LSU 4(T)).</title>
        <authorList>
            <person name="Copeland A."/>
            <person name="Zhang X."/>
            <person name="Misra M."/>
            <person name="Lapidus A."/>
            <person name="Nolan M."/>
            <person name="Lucas S."/>
            <person name="Deshpande S."/>
            <person name="Cheng J.F."/>
            <person name="Tapia R."/>
            <person name="Goodwin L.A."/>
            <person name="Pitluck S."/>
            <person name="Liolios K."/>
            <person name="Pagani I."/>
            <person name="Ivanova N."/>
            <person name="Mikhailova N."/>
            <person name="Pati A."/>
            <person name="Chen A."/>
            <person name="Palaniappan K."/>
            <person name="Land M."/>
            <person name="Hauser L."/>
            <person name="Pan C."/>
            <person name="Jeffries C.D."/>
            <person name="Detter J.C."/>
            <person name="Brambilla E.M."/>
            <person name="Rohde M."/>
            <person name="Djao O.D."/>
            <person name="Goker M."/>
            <person name="Sikorski J."/>
            <person name="Tindall B.J."/>
            <person name="Woyke T."/>
            <person name="Bristow J."/>
            <person name="Eisen J.A."/>
            <person name="Markowitz V."/>
            <person name="Hugenholtz P."/>
            <person name="Kyrpides N.C."/>
            <person name="Klenk H.P."/>
            <person name="Mavromatis K."/>
        </authorList>
    </citation>
    <scope>NUCLEOTIDE SEQUENCE [LARGE SCALE GENOMIC DNA]</scope>
    <source>
        <strain evidence="2">ATCC 29530 / DSM 19594 / LMG 11500 / NCIMB 11436 / LSU 4</strain>
    </source>
</reference>
<protein>
    <recommendedName>
        <fullName evidence="3">PorT family protein</fullName>
    </recommendedName>
</protein>
<evidence type="ECO:0008006" key="3">
    <source>
        <dbReference type="Google" id="ProtNLM"/>
    </source>
</evidence>
<organism evidence="1 2">
    <name type="scientific">Runella slithyformis (strain ATCC 29530 / DSM 19594 / LMG 11500 / NCIMB 11436 / LSU 4)</name>
    <dbReference type="NCBI Taxonomy" id="761193"/>
    <lineage>
        <taxon>Bacteria</taxon>
        <taxon>Pseudomonadati</taxon>
        <taxon>Bacteroidota</taxon>
        <taxon>Cytophagia</taxon>
        <taxon>Cytophagales</taxon>
        <taxon>Spirosomataceae</taxon>
        <taxon>Runella</taxon>
    </lineage>
</organism>
<dbReference type="Proteomes" id="UP000000493">
    <property type="component" value="Chromosome"/>
</dbReference>
<evidence type="ECO:0000313" key="2">
    <source>
        <dbReference type="Proteomes" id="UP000000493"/>
    </source>
</evidence>
<accession>A0A7U3ZJN7</accession>
<reference evidence="2" key="1">
    <citation type="submission" date="2011-06" db="EMBL/GenBank/DDBJ databases">
        <title>The complete genome of chromosome of Runella slithyformis DSM 19594.</title>
        <authorList>
            <consortium name="US DOE Joint Genome Institute (JGI-PGF)"/>
            <person name="Lucas S."/>
            <person name="Han J."/>
            <person name="Lapidus A."/>
            <person name="Bruce D."/>
            <person name="Goodwin L."/>
            <person name="Pitluck S."/>
            <person name="Peters L."/>
            <person name="Kyrpides N."/>
            <person name="Mavromatis K."/>
            <person name="Ivanova N."/>
            <person name="Ovchinnikova G."/>
            <person name="Zhang X."/>
            <person name="Misra M."/>
            <person name="Detter J.C."/>
            <person name="Tapia R."/>
            <person name="Han C."/>
            <person name="Land M."/>
            <person name="Hauser L."/>
            <person name="Markowitz V."/>
            <person name="Cheng J.-F."/>
            <person name="Hugenholtz P."/>
            <person name="Woyke T."/>
            <person name="Wu D."/>
            <person name="Tindall B."/>
            <person name="Faehrich R."/>
            <person name="Brambilla E."/>
            <person name="Klenk H.-P."/>
            <person name="Eisen J.A."/>
        </authorList>
    </citation>
    <scope>NUCLEOTIDE SEQUENCE [LARGE SCALE GENOMIC DNA]</scope>
    <source>
        <strain evidence="2">ATCC 29530 / DSM 19594 / LMG 11500 / NCIMB 11436 / LSU 4</strain>
    </source>
</reference>
<evidence type="ECO:0000313" key="1">
    <source>
        <dbReference type="EMBL" id="AEI48467.1"/>
    </source>
</evidence>
<gene>
    <name evidence="1" type="ordered locus">Runsl_2051</name>
</gene>
<keyword evidence="2" id="KW-1185">Reference proteome</keyword>
<name>A0A7U3ZJN7_RUNSL</name>
<dbReference type="AlphaFoldDB" id="A0A7U3ZJN7"/>
<dbReference type="KEGG" id="rsi:Runsl_2051"/>